<dbReference type="Gene3D" id="2.30.30.240">
    <property type="entry name" value="PRC-barrel domain"/>
    <property type="match status" value="1"/>
</dbReference>
<evidence type="ECO:0000259" key="3">
    <source>
        <dbReference type="Pfam" id="PF05239"/>
    </source>
</evidence>
<feature type="compositionally biased region" description="Basic and acidic residues" evidence="1">
    <location>
        <begin position="57"/>
        <end position="66"/>
    </location>
</feature>
<evidence type="ECO:0000313" key="5">
    <source>
        <dbReference type="Proteomes" id="UP000235015"/>
    </source>
</evidence>
<feature type="region of interest" description="Disordered" evidence="1">
    <location>
        <begin position="28"/>
        <end position="79"/>
    </location>
</feature>
<dbReference type="InterPro" id="IPR027275">
    <property type="entry name" value="PRC-brl_dom"/>
</dbReference>
<dbReference type="STRING" id="1111735.GCA_000428045_03471"/>
<dbReference type="InterPro" id="IPR011033">
    <property type="entry name" value="PRC_barrel-like_sf"/>
</dbReference>
<feature type="chain" id="PRO_5014905063" description="PRC-barrel domain-containing protein" evidence="2">
    <location>
        <begin position="25"/>
        <end position="186"/>
    </location>
</feature>
<proteinExistence type="predicted"/>
<keyword evidence="2" id="KW-0732">Signal</keyword>
<accession>A0A2N6D164</accession>
<protein>
    <recommendedName>
        <fullName evidence="3">PRC-barrel domain-containing protein</fullName>
    </recommendedName>
</protein>
<feature type="signal peptide" evidence="2">
    <location>
        <begin position="1"/>
        <end position="24"/>
    </location>
</feature>
<feature type="domain" description="PRC-barrel" evidence="3">
    <location>
        <begin position="82"/>
        <end position="150"/>
    </location>
</feature>
<organism evidence="4 5">
    <name type="scientific">Sedimenticola selenatireducens</name>
    <dbReference type="NCBI Taxonomy" id="191960"/>
    <lineage>
        <taxon>Bacteria</taxon>
        <taxon>Pseudomonadati</taxon>
        <taxon>Pseudomonadota</taxon>
        <taxon>Gammaproteobacteria</taxon>
        <taxon>Chromatiales</taxon>
        <taxon>Sedimenticolaceae</taxon>
        <taxon>Sedimenticola</taxon>
    </lineage>
</organism>
<reference evidence="4 5" key="1">
    <citation type="submission" date="2017-11" db="EMBL/GenBank/DDBJ databases">
        <title>Genome-resolved metagenomics identifies genetic mobility, metabolic interactions, and unexpected diversity in perchlorate-reducing communities.</title>
        <authorList>
            <person name="Barnum T.P."/>
            <person name="Figueroa I.A."/>
            <person name="Carlstrom C.I."/>
            <person name="Lucas L.N."/>
            <person name="Engelbrektson A.L."/>
            <person name="Coates J.D."/>
        </authorList>
    </citation>
    <scope>NUCLEOTIDE SEQUENCE [LARGE SCALE GENOMIC DNA]</scope>
    <source>
        <strain evidence="4">BM301</strain>
    </source>
</reference>
<dbReference type="EMBL" id="PKUN01000001">
    <property type="protein sequence ID" value="PLX63432.1"/>
    <property type="molecule type" value="Genomic_DNA"/>
</dbReference>
<feature type="compositionally biased region" description="Polar residues" evidence="1">
    <location>
        <begin position="28"/>
        <end position="55"/>
    </location>
</feature>
<dbReference type="Pfam" id="PF05239">
    <property type="entry name" value="PRC"/>
    <property type="match status" value="1"/>
</dbReference>
<dbReference type="RefSeq" id="WP_273437203.1">
    <property type="nucleotide sequence ID" value="NZ_PKUN01000001.1"/>
</dbReference>
<dbReference type="AlphaFoldDB" id="A0A2N6D164"/>
<gene>
    <name evidence="4" type="ORF">C0630_00525</name>
</gene>
<comment type="caution">
    <text evidence="4">The sequence shown here is derived from an EMBL/GenBank/DDBJ whole genome shotgun (WGS) entry which is preliminary data.</text>
</comment>
<name>A0A2N6D164_9GAMM</name>
<dbReference type="Proteomes" id="UP000235015">
    <property type="component" value="Unassembled WGS sequence"/>
</dbReference>
<dbReference type="SUPFAM" id="SSF50346">
    <property type="entry name" value="PRC-barrel domain"/>
    <property type="match status" value="1"/>
</dbReference>
<evidence type="ECO:0000313" key="4">
    <source>
        <dbReference type="EMBL" id="PLX63432.1"/>
    </source>
</evidence>
<dbReference type="PANTHER" id="PTHR36505:SF1">
    <property type="entry name" value="BLR1072 PROTEIN"/>
    <property type="match status" value="1"/>
</dbReference>
<sequence>MNKEYRKSLLACTIAALVTLPVLSAQDTAQTPGTTDVPAGQSTMQESPQYSTSTPKPMDEPVRTEAKPMAGNNPMLTLTPDDLHRKEVVGSDGETIGKVSDVVSGKENGDVYAVISTGGFLGLIGGSKHVVPLNELRLEQDKLHIGVTQEELSAREKYTEEHYLVVKPDDRPIIEFSAFEQKKEQE</sequence>
<dbReference type="PANTHER" id="PTHR36505">
    <property type="entry name" value="BLR1072 PROTEIN"/>
    <property type="match status" value="1"/>
</dbReference>
<evidence type="ECO:0000256" key="1">
    <source>
        <dbReference type="SAM" id="MobiDB-lite"/>
    </source>
</evidence>
<evidence type="ECO:0000256" key="2">
    <source>
        <dbReference type="SAM" id="SignalP"/>
    </source>
</evidence>